<organism evidence="11 12">
    <name type="scientific">Mesorhabditis belari</name>
    <dbReference type="NCBI Taxonomy" id="2138241"/>
    <lineage>
        <taxon>Eukaryota</taxon>
        <taxon>Metazoa</taxon>
        <taxon>Ecdysozoa</taxon>
        <taxon>Nematoda</taxon>
        <taxon>Chromadorea</taxon>
        <taxon>Rhabditida</taxon>
        <taxon>Rhabditina</taxon>
        <taxon>Rhabditomorpha</taxon>
        <taxon>Rhabditoidea</taxon>
        <taxon>Rhabditidae</taxon>
        <taxon>Mesorhabditinae</taxon>
        <taxon>Mesorhabditis</taxon>
    </lineage>
</organism>
<evidence type="ECO:0000256" key="7">
    <source>
        <dbReference type="ARBA" id="ARBA00023163"/>
    </source>
</evidence>
<dbReference type="AlphaFoldDB" id="A0AAF3JAY3"/>
<keyword evidence="2" id="KW-0479">Metal-binding</keyword>
<dbReference type="PROSITE" id="PS51030">
    <property type="entry name" value="NUCLEAR_REC_DBD_2"/>
    <property type="match status" value="1"/>
</dbReference>
<keyword evidence="8" id="KW-0675">Receptor</keyword>
<dbReference type="Gene3D" id="3.30.50.10">
    <property type="entry name" value="Erythroid Transcription Factor GATA-1, subunit A"/>
    <property type="match status" value="1"/>
</dbReference>
<dbReference type="SMART" id="SM00399">
    <property type="entry name" value="ZnF_C4"/>
    <property type="match status" value="1"/>
</dbReference>
<evidence type="ECO:0000256" key="3">
    <source>
        <dbReference type="ARBA" id="ARBA00022771"/>
    </source>
</evidence>
<dbReference type="GO" id="GO:0043565">
    <property type="term" value="F:sequence-specific DNA binding"/>
    <property type="evidence" value="ECO:0007669"/>
    <property type="project" value="InterPro"/>
</dbReference>
<dbReference type="GO" id="GO:0003700">
    <property type="term" value="F:DNA-binding transcription factor activity"/>
    <property type="evidence" value="ECO:0007669"/>
    <property type="project" value="InterPro"/>
</dbReference>
<keyword evidence="7" id="KW-0804">Transcription</keyword>
<evidence type="ECO:0000256" key="4">
    <source>
        <dbReference type="ARBA" id="ARBA00022833"/>
    </source>
</evidence>
<dbReference type="Pfam" id="PF00105">
    <property type="entry name" value="zf-C4"/>
    <property type="match status" value="1"/>
</dbReference>
<evidence type="ECO:0000313" key="12">
    <source>
        <dbReference type="WBParaSite" id="MBELARI_LOCUS7343"/>
    </source>
</evidence>
<dbReference type="InterPro" id="IPR001628">
    <property type="entry name" value="Znf_hrmn_rcpt"/>
</dbReference>
<evidence type="ECO:0000256" key="6">
    <source>
        <dbReference type="ARBA" id="ARBA00023125"/>
    </source>
</evidence>
<dbReference type="InterPro" id="IPR035500">
    <property type="entry name" value="NHR-like_dom_sf"/>
</dbReference>
<dbReference type="SUPFAM" id="SSF57716">
    <property type="entry name" value="Glucocorticoid receptor-like (DNA-binding domain)"/>
    <property type="match status" value="1"/>
</dbReference>
<dbReference type="PRINTS" id="PR00047">
    <property type="entry name" value="STROIDFINGER"/>
</dbReference>
<protein>
    <submittedName>
        <fullName evidence="12">Nuclear receptor domain-containing protein</fullName>
    </submittedName>
</protein>
<dbReference type="Proteomes" id="UP000887575">
    <property type="component" value="Unassembled WGS sequence"/>
</dbReference>
<sequence length="246" mass="27733">MPSNDVDRICAICEKSPATMVYGAMACGGCKNFFLRTTTAIEKKLKCLNGGECPVKFGNIKCMKCRYEKCLQVGMIPEVTGRRLGCSLREKRAQSKLSKKKVLASKSLFKIRENGQELSVKNFAPHLYDGKGTLEIVNDLINTQKYGEVFGKAYLKQMFITQNVLSSMKKGQMGDAKFVLMKIIICFSTSMRKERSAQIVRKAFNKYSSLLLENLDPRFGSNFGKIVLNKEIGIYGKLTKEVFHRM</sequence>
<evidence type="ECO:0000256" key="9">
    <source>
        <dbReference type="ARBA" id="ARBA00023242"/>
    </source>
</evidence>
<proteinExistence type="inferred from homology"/>
<dbReference type="PANTHER" id="PTHR24083">
    <property type="entry name" value="NUCLEAR HORMONE RECEPTOR"/>
    <property type="match status" value="1"/>
</dbReference>
<dbReference type="InterPro" id="IPR050274">
    <property type="entry name" value="Nuclear_hormone_rcpt_NR2"/>
</dbReference>
<keyword evidence="6" id="KW-0238">DNA-binding</keyword>
<keyword evidence="4" id="KW-0862">Zinc</keyword>
<comment type="similarity">
    <text evidence="1">Belongs to the nuclear hormone receptor family.</text>
</comment>
<dbReference type="GO" id="GO:0008270">
    <property type="term" value="F:zinc ion binding"/>
    <property type="evidence" value="ECO:0007669"/>
    <property type="project" value="UniProtKB-KW"/>
</dbReference>
<keyword evidence="3" id="KW-0863">Zinc-finger</keyword>
<evidence type="ECO:0000256" key="5">
    <source>
        <dbReference type="ARBA" id="ARBA00023015"/>
    </source>
</evidence>
<accession>A0AAF3JAY3</accession>
<feature type="domain" description="Nuclear receptor" evidence="10">
    <location>
        <begin position="7"/>
        <end position="82"/>
    </location>
</feature>
<keyword evidence="11" id="KW-1185">Reference proteome</keyword>
<evidence type="ECO:0000313" key="11">
    <source>
        <dbReference type="Proteomes" id="UP000887575"/>
    </source>
</evidence>
<dbReference type="WBParaSite" id="MBELARI_LOCUS7343">
    <property type="protein sequence ID" value="MBELARI_LOCUS7343"/>
    <property type="gene ID" value="MBELARI_LOCUS7343"/>
</dbReference>
<evidence type="ECO:0000256" key="8">
    <source>
        <dbReference type="ARBA" id="ARBA00023170"/>
    </source>
</evidence>
<evidence type="ECO:0000259" key="10">
    <source>
        <dbReference type="PROSITE" id="PS51030"/>
    </source>
</evidence>
<name>A0AAF3JAY3_9BILA</name>
<evidence type="ECO:0000256" key="1">
    <source>
        <dbReference type="ARBA" id="ARBA00005993"/>
    </source>
</evidence>
<dbReference type="Gene3D" id="1.10.565.10">
    <property type="entry name" value="Retinoid X Receptor"/>
    <property type="match status" value="1"/>
</dbReference>
<keyword evidence="9" id="KW-0539">Nucleus</keyword>
<evidence type="ECO:0000256" key="2">
    <source>
        <dbReference type="ARBA" id="ARBA00022723"/>
    </source>
</evidence>
<dbReference type="SUPFAM" id="SSF48508">
    <property type="entry name" value="Nuclear receptor ligand-binding domain"/>
    <property type="match status" value="1"/>
</dbReference>
<dbReference type="InterPro" id="IPR013088">
    <property type="entry name" value="Znf_NHR/GATA"/>
</dbReference>
<reference evidence="12" key="1">
    <citation type="submission" date="2024-02" db="UniProtKB">
        <authorList>
            <consortium name="WormBaseParasite"/>
        </authorList>
    </citation>
    <scope>IDENTIFICATION</scope>
</reference>
<keyword evidence="5" id="KW-0805">Transcription regulation</keyword>